<dbReference type="Proteomes" id="UP001241537">
    <property type="component" value="Unassembled WGS sequence"/>
</dbReference>
<dbReference type="EMBL" id="JAUSTO010000025">
    <property type="protein sequence ID" value="MDQ0153587.1"/>
    <property type="molecule type" value="Genomic_DNA"/>
</dbReference>
<reference evidence="1" key="1">
    <citation type="submission" date="2023-07" db="EMBL/GenBank/DDBJ databases">
        <title>Genomic Encyclopedia of Type Strains, Phase IV (KMG-IV): sequencing the most valuable type-strain genomes for metagenomic binning, comparative biology and taxonomic classification.</title>
        <authorList>
            <person name="Goeker M."/>
        </authorList>
    </citation>
    <scope>NUCLEOTIDE SEQUENCE</scope>
    <source>
        <strain evidence="1">DSM 19659</strain>
    </source>
</reference>
<name>A0AAE3VC60_9FIRM</name>
<organism evidence="1 2">
    <name type="scientific">Moryella indoligenes</name>
    <dbReference type="NCBI Taxonomy" id="371674"/>
    <lineage>
        <taxon>Bacteria</taxon>
        <taxon>Bacillati</taxon>
        <taxon>Bacillota</taxon>
        <taxon>Clostridia</taxon>
        <taxon>Lachnospirales</taxon>
        <taxon>Lachnospiraceae</taxon>
        <taxon>Moryella</taxon>
    </lineage>
</organism>
<dbReference type="AlphaFoldDB" id="A0AAE3VC60"/>
<evidence type="ECO:0000313" key="2">
    <source>
        <dbReference type="Proteomes" id="UP001241537"/>
    </source>
</evidence>
<comment type="caution">
    <text evidence="1">The sequence shown here is derived from an EMBL/GenBank/DDBJ whole genome shotgun (WGS) entry which is preliminary data.</text>
</comment>
<accession>A0AAE3VC60</accession>
<sequence length="144" mass="16955">MDKTALEEYDALVMERADLSKRITKIKHKLRELAGTVVADSVEGTREDGTYGPIKIKGLPLPAYDQEARRLRKQETRYKILQLEISAQTEAIEEFIETVESPQIRTILRMRYIDRAPWEKISRRFGRSRDWARKSVDNFWRDCP</sequence>
<evidence type="ECO:0000313" key="1">
    <source>
        <dbReference type="EMBL" id="MDQ0153587.1"/>
    </source>
</evidence>
<proteinExistence type="predicted"/>
<keyword evidence="2" id="KW-1185">Reference proteome</keyword>
<protein>
    <submittedName>
        <fullName evidence="1">Uncharacterized protein</fullName>
    </submittedName>
</protein>
<dbReference type="RefSeq" id="WP_307255470.1">
    <property type="nucleotide sequence ID" value="NZ_JAUSTO010000025.1"/>
</dbReference>
<gene>
    <name evidence="1" type="ORF">J2S20_002308</name>
</gene>